<organism evidence="1 2">
    <name type="scientific">Aeromonas veronii</name>
    <dbReference type="NCBI Taxonomy" id="654"/>
    <lineage>
        <taxon>Bacteria</taxon>
        <taxon>Pseudomonadati</taxon>
        <taxon>Pseudomonadota</taxon>
        <taxon>Gammaproteobacteria</taxon>
        <taxon>Aeromonadales</taxon>
        <taxon>Aeromonadaceae</taxon>
        <taxon>Aeromonas</taxon>
    </lineage>
</organism>
<dbReference type="AlphaFoldDB" id="A0A2T4MWP6"/>
<proteinExistence type="predicted"/>
<dbReference type="EMBL" id="PZKL01000045">
    <property type="protein sequence ID" value="PTH79009.1"/>
    <property type="molecule type" value="Genomic_DNA"/>
</dbReference>
<dbReference type="Proteomes" id="UP000241986">
    <property type="component" value="Unassembled WGS sequence"/>
</dbReference>
<protein>
    <submittedName>
        <fullName evidence="1">Uncharacterized protein</fullName>
    </submittedName>
</protein>
<evidence type="ECO:0000313" key="2">
    <source>
        <dbReference type="Proteomes" id="UP000241986"/>
    </source>
</evidence>
<name>A0A2T4MWP6_AERVE</name>
<accession>A0A2T4MWP6</accession>
<reference evidence="1 2" key="1">
    <citation type="submission" date="2018-03" db="EMBL/GenBank/DDBJ databases">
        <title>Aeromonas veronii whole genome sequencing and analysis.</title>
        <authorList>
            <person name="Xie H."/>
            <person name="Liu T."/>
            <person name="Wang K."/>
        </authorList>
    </citation>
    <scope>NUCLEOTIDE SEQUENCE [LARGE SCALE GENOMIC DNA]</scope>
    <source>
        <strain evidence="1 2">XH.VA.1</strain>
    </source>
</reference>
<sequence length="75" mass="8538">MSQDRKAMLENVGKVLYGERWQTGLARDLGLPDGRRIRQWLADERPIPGGIQDALRHLLEERKGQIEAALKSISE</sequence>
<dbReference type="RefSeq" id="WP_107684634.1">
    <property type="nucleotide sequence ID" value="NZ_PZKL01000045.1"/>
</dbReference>
<comment type="caution">
    <text evidence="1">The sequence shown here is derived from an EMBL/GenBank/DDBJ whole genome shotgun (WGS) entry which is preliminary data.</text>
</comment>
<evidence type="ECO:0000313" key="1">
    <source>
        <dbReference type="EMBL" id="PTH79009.1"/>
    </source>
</evidence>
<gene>
    <name evidence="1" type="ORF">DAA48_21460</name>
</gene>